<proteinExistence type="predicted"/>
<evidence type="ECO:0000313" key="2">
    <source>
        <dbReference type="Proteomes" id="UP001299546"/>
    </source>
</evidence>
<comment type="caution">
    <text evidence="1">The sequence shown here is derived from an EMBL/GenBank/DDBJ whole genome shotgun (WGS) entry which is preliminary data.</text>
</comment>
<dbReference type="RefSeq" id="WP_066735841.1">
    <property type="nucleotide sequence ID" value="NZ_JAJCIQ010000020.1"/>
</dbReference>
<name>A0ABS8DLN6_9FIRM</name>
<evidence type="ECO:0000313" key="1">
    <source>
        <dbReference type="EMBL" id="MCB7389262.1"/>
    </source>
</evidence>
<protein>
    <submittedName>
        <fullName evidence="1">Uncharacterized protein</fullName>
    </submittedName>
</protein>
<dbReference type="Proteomes" id="UP001299546">
    <property type="component" value="Unassembled WGS sequence"/>
</dbReference>
<organism evidence="1 2">
    <name type="scientific">Bariatricus massiliensis</name>
    <dbReference type="NCBI Taxonomy" id="1745713"/>
    <lineage>
        <taxon>Bacteria</taxon>
        <taxon>Bacillati</taxon>
        <taxon>Bacillota</taxon>
        <taxon>Clostridia</taxon>
        <taxon>Lachnospirales</taxon>
        <taxon>Lachnospiraceae</taxon>
        <taxon>Bariatricus</taxon>
    </lineage>
</organism>
<dbReference type="EMBL" id="JAJCIS010000021">
    <property type="protein sequence ID" value="MCB7389262.1"/>
    <property type="molecule type" value="Genomic_DNA"/>
</dbReference>
<sequence>MRNVSKSQFLDILDHCRKIGFMADIDIETGKAQLISRQSLEAITSKEVEIQLFQAPLFRTYDVIYKEKMEKRMARVLLIE</sequence>
<keyword evidence="2" id="KW-1185">Reference proteome</keyword>
<reference evidence="1 2" key="1">
    <citation type="submission" date="2021-10" db="EMBL/GenBank/DDBJ databases">
        <title>Collection of gut derived symbiotic bacterial strains cultured from healthy donors.</title>
        <authorList>
            <person name="Lin H."/>
            <person name="Littmann E."/>
            <person name="Kohout C."/>
            <person name="Pamer E.G."/>
        </authorList>
    </citation>
    <scope>NUCLEOTIDE SEQUENCE [LARGE SCALE GENOMIC DNA]</scope>
    <source>
        <strain evidence="1 2">DFI.1.165</strain>
    </source>
</reference>
<accession>A0ABS8DLN6</accession>
<gene>
    <name evidence="1" type="ORF">LIZ65_18425</name>
</gene>